<dbReference type="Proteomes" id="UP000265631">
    <property type="component" value="Unassembled WGS sequence"/>
</dbReference>
<proteinExistence type="predicted"/>
<organism evidence="3 4">
    <name type="scientific">Fusarium flagelliforme</name>
    <dbReference type="NCBI Taxonomy" id="2675880"/>
    <lineage>
        <taxon>Eukaryota</taxon>
        <taxon>Fungi</taxon>
        <taxon>Dikarya</taxon>
        <taxon>Ascomycota</taxon>
        <taxon>Pezizomycotina</taxon>
        <taxon>Sordariomycetes</taxon>
        <taxon>Hypocreomycetidae</taxon>
        <taxon>Hypocreales</taxon>
        <taxon>Nectriaceae</taxon>
        <taxon>Fusarium</taxon>
        <taxon>Fusarium incarnatum-equiseti species complex</taxon>
    </lineage>
</organism>
<gene>
    <name evidence="3" type="ORF">FIE12Z_505</name>
</gene>
<dbReference type="EMBL" id="PXXK01000009">
    <property type="protein sequence ID" value="RFN55252.1"/>
    <property type="molecule type" value="Genomic_DNA"/>
</dbReference>
<protein>
    <recommendedName>
        <fullName evidence="2">CHAT domain-containing protein</fullName>
    </recommendedName>
</protein>
<dbReference type="SUPFAM" id="SSF48452">
    <property type="entry name" value="TPR-like"/>
    <property type="match status" value="1"/>
</dbReference>
<evidence type="ECO:0000313" key="4">
    <source>
        <dbReference type="Proteomes" id="UP000265631"/>
    </source>
</evidence>
<evidence type="ECO:0000259" key="2">
    <source>
        <dbReference type="Pfam" id="PF12770"/>
    </source>
</evidence>
<dbReference type="STRING" id="2594813.A0A395N557"/>
<feature type="coiled-coil region" evidence="1">
    <location>
        <begin position="575"/>
        <end position="602"/>
    </location>
</feature>
<dbReference type="InterPro" id="IPR011990">
    <property type="entry name" value="TPR-like_helical_dom_sf"/>
</dbReference>
<reference evidence="3 4" key="1">
    <citation type="journal article" date="2018" name="PLoS Pathog.">
        <title>Evolution of structural diversity of trichothecenes, a family of toxins produced by plant pathogenic and entomopathogenic fungi.</title>
        <authorList>
            <person name="Proctor R.H."/>
            <person name="McCormick S.P."/>
            <person name="Kim H.S."/>
            <person name="Cardoza R.E."/>
            <person name="Stanley A.M."/>
            <person name="Lindo L."/>
            <person name="Kelly A."/>
            <person name="Brown D.W."/>
            <person name="Lee T."/>
            <person name="Vaughan M.M."/>
            <person name="Alexander N.J."/>
            <person name="Busman M."/>
            <person name="Gutierrez S."/>
        </authorList>
    </citation>
    <scope>NUCLEOTIDE SEQUENCE [LARGE SCALE GENOMIC DNA]</scope>
    <source>
        <strain evidence="3 4">NRRL 13405</strain>
    </source>
</reference>
<evidence type="ECO:0000256" key="1">
    <source>
        <dbReference type="SAM" id="Coils"/>
    </source>
</evidence>
<keyword evidence="4" id="KW-1185">Reference proteome</keyword>
<dbReference type="AlphaFoldDB" id="A0A395N557"/>
<accession>A0A395N557</accession>
<dbReference type="Pfam" id="PF12770">
    <property type="entry name" value="CHAT"/>
    <property type="match status" value="1"/>
</dbReference>
<name>A0A395N557_9HYPO</name>
<evidence type="ECO:0000313" key="3">
    <source>
        <dbReference type="EMBL" id="RFN55252.1"/>
    </source>
</evidence>
<comment type="caution">
    <text evidence="3">The sequence shown here is derived from an EMBL/GenBank/DDBJ whole genome shotgun (WGS) entry which is preliminary data.</text>
</comment>
<dbReference type="Gene3D" id="1.25.40.10">
    <property type="entry name" value="Tetratricopeptide repeat domain"/>
    <property type="match status" value="1"/>
</dbReference>
<feature type="domain" description="CHAT" evidence="2">
    <location>
        <begin position="715"/>
        <end position="1005"/>
    </location>
</feature>
<sequence length="1021" mass="114084">MDLDYGQEIVFFHELGMQWRRKFEQSQSLQDLDMSTMFARKALNSTTAFDNHPSRPALLSTLSTCFNQRFDRTGSLDTLNEALRYLEAAQASAPKNDPERPGILNNLGIALGRHFEKTRKKESLDRAISVSAEAVRTAPRSDRRRSGYISNFNTWIAARCCLTGSTDDIKAINHGVKLMRVILSKMDGNEQDWPALMKGFGDHLRTRHRMTGSLVDLNEAIDAYAKAADSVDLDHAFKAEVLEALGVLLRERFEKTASTDDLSRSVSALRYAVNTCPLDSPGRPKVLNNLANSLGKRSERIPCSEARPDLSEKAAQRVSRPSMQIACPHDLDDAIDIAHESVQTSPDDTSELAGRLRTLSMWLSKRGSSDIALPGDLDTALESGLKALEWCRKDDQKRWEYYNHVGICFWYRSERDKSVDDMDSAIKYATLALSSLRDGSPHKGPMLRNLGVWQRVRSDMTGSADDLDAALSTSREGFQLGHGSPMIRIVLAQEVAEIAVSKDDWKLASEYFQKAVHLLSDLGPRSSKHSDTQVEVVRFAGLATRATSAALNAGEDLLSALQVLEVGRGIIANTLMDTRHDISELESKHNELARKFVTLRDKLDSATAQASLPVSLEDLSSTEAKSKLQREADKEFKELIDRIRSEPDFERFLMPPAMEDLKAAAKDGTIVVINLSEYRSDAFLINCQSIHLVTLPDLNKKEAEKRASEKRTSKELLKWLWDVICCPILEELGFTETPSDDIWPRVWWIPTGILSQLPLHAAGCYESERGETVLDRVMSSYASSIRALQHGRHNSANLVSKQALLVAMSTTPDLQRDGALPFASDEISIVQDFCPSMDMTPVVPPRNKASILQHLKDCKVFHFAGHGKSSQEPADSQLLLEDWNTNPLTVKVLRDSRLQDNPPFLAYLSACSTSATDIPFLADEGVHLVSALQLAGFRHVIGTLWEVHDKYCVEVAKVLYETLAKEGMTDIAVCRGLHRAQRALRDRHMEQGESRNAKLLRKKIKDALDNTYWIPYVHFGC</sequence>
<keyword evidence="1" id="KW-0175">Coiled coil</keyword>
<dbReference type="OrthoDB" id="9991317at2759"/>
<dbReference type="InterPro" id="IPR024983">
    <property type="entry name" value="CHAT_dom"/>
</dbReference>